<gene>
    <name evidence="2" type="ORF">NITFAB_0951</name>
</gene>
<dbReference type="EMBL" id="LS423452">
    <property type="protein sequence ID" value="SPS05361.1"/>
    <property type="molecule type" value="Genomic_DNA"/>
</dbReference>
<feature type="compositionally biased region" description="Basic residues" evidence="1">
    <location>
        <begin position="1"/>
        <end position="10"/>
    </location>
</feature>
<evidence type="ECO:0000313" key="2">
    <source>
        <dbReference type="EMBL" id="SPS05361.1"/>
    </source>
</evidence>
<sequence>MHWKGHRIVPRLKYEQPNEKAENSHKNTRKKCGPKTGYFESGDNG</sequence>
<evidence type="ECO:0000256" key="1">
    <source>
        <dbReference type="SAM" id="MobiDB-lite"/>
    </source>
</evidence>
<protein>
    <recommendedName>
        <fullName evidence="3">Transposase</fullName>
    </recommendedName>
</protein>
<dbReference type="AlphaFoldDB" id="A0A2X0SD97"/>
<evidence type="ECO:0008006" key="3">
    <source>
        <dbReference type="Google" id="ProtNLM"/>
    </source>
</evidence>
<reference evidence="2" key="1">
    <citation type="submission" date="2018-05" db="EMBL/GenBank/DDBJ databases">
        <authorList>
            <person name="Lanie J.A."/>
            <person name="Ng W.-L."/>
            <person name="Kazmierczak K.M."/>
            <person name="Andrzejewski T.M."/>
            <person name="Davidsen T.M."/>
            <person name="Wayne K.J."/>
            <person name="Tettelin H."/>
            <person name="Glass J.I."/>
            <person name="Rusch D."/>
            <person name="Podicherti R."/>
            <person name="Tsui H.-C.T."/>
            <person name="Winkler M.E."/>
        </authorList>
    </citation>
    <scope>NUCLEOTIDE SEQUENCE</scope>
    <source>
        <strain evidence="2">KNB</strain>
    </source>
</reference>
<organism evidence="2">
    <name type="scientific">Candidatus Nitrotoga fabula</name>
    <dbReference type="NCBI Taxonomy" id="2182327"/>
    <lineage>
        <taxon>Bacteria</taxon>
        <taxon>Pseudomonadati</taxon>
        <taxon>Pseudomonadota</taxon>
        <taxon>Betaproteobacteria</taxon>
        <taxon>Nitrosomonadales</taxon>
        <taxon>Gallionellaceae</taxon>
        <taxon>Candidatus Nitrotoga</taxon>
    </lineage>
</organism>
<accession>A0A2X0SD97</accession>
<proteinExistence type="predicted"/>
<name>A0A2X0SD97_9PROT</name>
<feature type="compositionally biased region" description="Basic and acidic residues" evidence="1">
    <location>
        <begin position="12"/>
        <end position="25"/>
    </location>
</feature>
<feature type="region of interest" description="Disordered" evidence="1">
    <location>
        <begin position="1"/>
        <end position="45"/>
    </location>
</feature>